<evidence type="ECO:0008006" key="3">
    <source>
        <dbReference type="Google" id="ProtNLM"/>
    </source>
</evidence>
<comment type="caution">
    <text evidence="1">The sequence shown here is derived from an EMBL/GenBank/DDBJ whole genome shotgun (WGS) entry which is preliminary data.</text>
</comment>
<keyword evidence="2" id="KW-1185">Reference proteome</keyword>
<dbReference type="Proteomes" id="UP001057375">
    <property type="component" value="Unassembled WGS sequence"/>
</dbReference>
<dbReference type="EMBL" id="BQXS01005718">
    <property type="protein sequence ID" value="GKT14174.1"/>
    <property type="molecule type" value="Genomic_DNA"/>
</dbReference>
<proteinExistence type="predicted"/>
<accession>A0ABQ5JUA8</accession>
<feature type="non-terminal residue" evidence="1">
    <location>
        <position position="29"/>
    </location>
</feature>
<organism evidence="1 2">
    <name type="scientific">Aduncisulcus paluster</name>
    <dbReference type="NCBI Taxonomy" id="2918883"/>
    <lineage>
        <taxon>Eukaryota</taxon>
        <taxon>Metamonada</taxon>
        <taxon>Carpediemonas-like organisms</taxon>
        <taxon>Aduncisulcus</taxon>
    </lineage>
</organism>
<protein>
    <recommendedName>
        <fullName evidence="3">Flagellin</fullName>
    </recommendedName>
</protein>
<evidence type="ECO:0000313" key="2">
    <source>
        <dbReference type="Proteomes" id="UP001057375"/>
    </source>
</evidence>
<sequence>MSLVINHNLMAMNASRNLQESYGNLGVST</sequence>
<reference evidence="1" key="1">
    <citation type="submission" date="2022-03" db="EMBL/GenBank/DDBJ databases">
        <title>Draft genome sequence of Aduncisulcus paluster, a free-living microaerophilic Fornicata.</title>
        <authorList>
            <person name="Yuyama I."/>
            <person name="Kume K."/>
            <person name="Tamura T."/>
            <person name="Inagaki Y."/>
            <person name="Hashimoto T."/>
        </authorList>
    </citation>
    <scope>NUCLEOTIDE SEQUENCE</scope>
    <source>
        <strain evidence="1">NY0171</strain>
    </source>
</reference>
<name>A0ABQ5JUA8_9EUKA</name>
<gene>
    <name evidence="1" type="ORF">ADUPG1_004020</name>
</gene>
<evidence type="ECO:0000313" key="1">
    <source>
        <dbReference type="EMBL" id="GKT14174.1"/>
    </source>
</evidence>